<gene>
    <name evidence="1" type="ORF">PENARI_c007G02977</name>
</gene>
<dbReference type="InterPro" id="IPR052512">
    <property type="entry name" value="4CMD/NDH-1_regulator"/>
</dbReference>
<dbReference type="AlphaFoldDB" id="A0A1F5LKV4"/>
<keyword evidence="2" id="KW-1185">Reference proteome</keyword>
<protein>
    <submittedName>
        <fullName evidence="1">Uncharacterized protein</fullName>
    </submittedName>
</protein>
<dbReference type="RefSeq" id="XP_022489285.1">
    <property type="nucleotide sequence ID" value="XM_022630820.1"/>
</dbReference>
<comment type="caution">
    <text evidence="1">The sequence shown here is derived from an EMBL/GenBank/DDBJ whole genome shotgun (WGS) entry which is preliminary data.</text>
</comment>
<organism evidence="1 2">
    <name type="scientific">Penicillium arizonense</name>
    <dbReference type="NCBI Taxonomy" id="1835702"/>
    <lineage>
        <taxon>Eukaryota</taxon>
        <taxon>Fungi</taxon>
        <taxon>Dikarya</taxon>
        <taxon>Ascomycota</taxon>
        <taxon>Pezizomycotina</taxon>
        <taxon>Eurotiomycetes</taxon>
        <taxon>Eurotiomycetidae</taxon>
        <taxon>Eurotiales</taxon>
        <taxon>Aspergillaceae</taxon>
        <taxon>Penicillium</taxon>
    </lineage>
</organism>
<sequence length="73" mass="8369">MSTDAPLQKLHEVLFEEGLKVRREVVGNSYVDRSLSNGSSDFAKPGQQLVTEWCWGHVWTRPGLERSQRSLLR</sequence>
<evidence type="ECO:0000313" key="2">
    <source>
        <dbReference type="Proteomes" id="UP000177622"/>
    </source>
</evidence>
<dbReference type="SUPFAM" id="SSF69118">
    <property type="entry name" value="AhpD-like"/>
    <property type="match status" value="1"/>
</dbReference>
<accession>A0A1F5LKV4</accession>
<evidence type="ECO:0000313" key="1">
    <source>
        <dbReference type="EMBL" id="OGE53848.1"/>
    </source>
</evidence>
<dbReference type="PANTHER" id="PTHR33570:SF2">
    <property type="entry name" value="CARBOXYMUCONOLACTONE DECARBOXYLASE-LIKE DOMAIN-CONTAINING PROTEIN"/>
    <property type="match status" value="1"/>
</dbReference>
<dbReference type="InterPro" id="IPR029032">
    <property type="entry name" value="AhpD-like"/>
</dbReference>
<reference evidence="1 2" key="1">
    <citation type="journal article" date="2016" name="Sci. Rep.">
        <title>Penicillium arizonense, a new, genome sequenced fungal species, reveals a high chemical diversity in secreted metabolites.</title>
        <authorList>
            <person name="Grijseels S."/>
            <person name="Nielsen J.C."/>
            <person name="Randelovic M."/>
            <person name="Nielsen J."/>
            <person name="Nielsen K.F."/>
            <person name="Workman M."/>
            <person name="Frisvad J.C."/>
        </authorList>
    </citation>
    <scope>NUCLEOTIDE SEQUENCE [LARGE SCALE GENOMIC DNA]</scope>
    <source>
        <strain evidence="1 2">CBS 141311</strain>
    </source>
</reference>
<dbReference type="GeneID" id="34575554"/>
<dbReference type="Gene3D" id="1.20.1290.10">
    <property type="entry name" value="AhpD-like"/>
    <property type="match status" value="1"/>
</dbReference>
<proteinExistence type="predicted"/>
<dbReference type="Proteomes" id="UP000177622">
    <property type="component" value="Unassembled WGS sequence"/>
</dbReference>
<dbReference type="OrthoDB" id="104509at2759"/>
<dbReference type="STRING" id="1835702.A0A1F5LKV4"/>
<dbReference type="PANTHER" id="PTHR33570">
    <property type="entry name" value="4-CARBOXYMUCONOLACTONE DECARBOXYLASE FAMILY PROTEIN"/>
    <property type="match status" value="1"/>
</dbReference>
<dbReference type="EMBL" id="LXJU01000007">
    <property type="protein sequence ID" value="OGE53848.1"/>
    <property type="molecule type" value="Genomic_DNA"/>
</dbReference>
<name>A0A1F5LKV4_PENAI</name>